<name>A0A3D9BRY7_9FLAO</name>
<organism evidence="4 5">
    <name type="scientific">Chryseobacterium piscium</name>
    <dbReference type="NCBI Taxonomy" id="333702"/>
    <lineage>
        <taxon>Bacteria</taxon>
        <taxon>Pseudomonadati</taxon>
        <taxon>Bacteroidota</taxon>
        <taxon>Flavobacteriia</taxon>
        <taxon>Flavobacteriales</taxon>
        <taxon>Weeksellaceae</taxon>
        <taxon>Chryseobacterium group</taxon>
        <taxon>Chryseobacterium</taxon>
    </lineage>
</organism>
<protein>
    <recommendedName>
        <fullName evidence="6">DNA2/NAM7 helicase helicase domain-containing protein</fullName>
    </recommendedName>
</protein>
<proteinExistence type="predicted"/>
<evidence type="ECO:0000313" key="5">
    <source>
        <dbReference type="Proteomes" id="UP000256512"/>
    </source>
</evidence>
<dbReference type="InterPro" id="IPR041677">
    <property type="entry name" value="DNA2/NAM7_AAA_11"/>
</dbReference>
<dbReference type="GO" id="GO:0043139">
    <property type="term" value="F:5'-3' DNA helicase activity"/>
    <property type="evidence" value="ECO:0007669"/>
    <property type="project" value="TreeGrafter"/>
</dbReference>
<dbReference type="InterPro" id="IPR011528">
    <property type="entry name" value="NERD"/>
</dbReference>
<dbReference type="InterPro" id="IPR050534">
    <property type="entry name" value="Coronavir_polyprotein_1ab"/>
</dbReference>
<gene>
    <name evidence="4" type="ORF">DRF62_04205</name>
</gene>
<dbReference type="RefSeq" id="WP_115949219.1">
    <property type="nucleotide sequence ID" value="NZ_QNVS01000007.1"/>
</dbReference>
<evidence type="ECO:0000259" key="2">
    <source>
        <dbReference type="Pfam" id="PF08378"/>
    </source>
</evidence>
<feature type="domain" description="DNA2/NAM7 helicase helicase" evidence="3">
    <location>
        <begin position="453"/>
        <end position="575"/>
    </location>
</feature>
<sequence>MAFKSFLVSRFDHTHENTFFRTVSNELNNYFSKIEGQFILVGNLSVGGHALDAIFIKNGAIVVIDFKDYSGKLSFSENGPWRIRTENDKIIFVAGGGGSRNPFQQVNSYRFSLIHYLSDRGEKILEQKHENISWAHICGMAIFHRSIIFDNNEIPAKIQRYFHVADYKTYLEKLCDVGSTNLAFTDKEIYRILDVLSISSEHLYDATAPIDETEKTLSYDPDRMQKIQQLLPESVTGTEKKVLSFYNTMISLERLNEASVTNVFHLSVNWAQINFNQFHLDITTIPQFLNMYLQNARESFPKNLFVSLNVYFDGEEIPLFYSVFVQSEIDDYQNISIDFNSFDLFTVVLSELNLTEDIIEDISRKISEERNILDKLRVVSELLEMKISLGKTISVGLSDESRFTLQLQAEYNNWLRGKVTLPENNSVLKSFLTNEKISSFISDTPLEYVQITNLNTSQKRAVKLAFNQRLSIITGPPGTGKSQVVVNIMANAVINNHKVLFASKNNKAVDNVYQKINGLLDTEYFVRFGNNELNSVAEQVLKKFVNQITAEQIPDKKEKQASNLRKHKEFPRRKLSATTVLDTNHKASFNH</sequence>
<evidence type="ECO:0000313" key="4">
    <source>
        <dbReference type="EMBL" id="REC56275.1"/>
    </source>
</evidence>
<feature type="region of interest" description="Disordered" evidence="1">
    <location>
        <begin position="555"/>
        <end position="591"/>
    </location>
</feature>
<keyword evidence="5" id="KW-1185">Reference proteome</keyword>
<dbReference type="PANTHER" id="PTHR43788:SF8">
    <property type="entry name" value="DNA-BINDING PROTEIN SMUBP-2"/>
    <property type="match status" value="1"/>
</dbReference>
<dbReference type="Pfam" id="PF13086">
    <property type="entry name" value="AAA_11"/>
    <property type="match status" value="1"/>
</dbReference>
<dbReference type="PANTHER" id="PTHR43788">
    <property type="entry name" value="DNA2/NAM7 HELICASE FAMILY MEMBER"/>
    <property type="match status" value="1"/>
</dbReference>
<dbReference type="SUPFAM" id="SSF52540">
    <property type="entry name" value="P-loop containing nucleoside triphosphate hydrolases"/>
    <property type="match status" value="1"/>
</dbReference>
<dbReference type="EMBL" id="QNVS01000007">
    <property type="protein sequence ID" value="REC56275.1"/>
    <property type="molecule type" value="Genomic_DNA"/>
</dbReference>
<dbReference type="Proteomes" id="UP000256512">
    <property type="component" value="Unassembled WGS sequence"/>
</dbReference>
<reference evidence="4 5" key="1">
    <citation type="journal article" date="2006" name="Int. J. Syst. Evol. Microbiol.">
        <title>Chryseobacterium piscium sp. nov., isolated from fish of the South Atlantic Ocean off South Africa.</title>
        <authorList>
            <person name="de Beer H."/>
            <person name="Hugo C.J."/>
            <person name="Jooste P.J."/>
            <person name="Vancanneyt M."/>
            <person name="Coenye T."/>
            <person name="Vandamme P."/>
        </authorList>
    </citation>
    <scope>NUCLEOTIDE SEQUENCE [LARGE SCALE GENOMIC DNA]</scope>
    <source>
        <strain evidence="4 5">CCUG 51923</strain>
    </source>
</reference>
<evidence type="ECO:0000256" key="1">
    <source>
        <dbReference type="SAM" id="MobiDB-lite"/>
    </source>
</evidence>
<comment type="caution">
    <text evidence="4">The sequence shown here is derived from an EMBL/GenBank/DDBJ whole genome shotgun (WGS) entry which is preliminary data.</text>
</comment>
<dbReference type="Pfam" id="PF08378">
    <property type="entry name" value="NERD"/>
    <property type="match status" value="1"/>
</dbReference>
<feature type="domain" description="NERD" evidence="2">
    <location>
        <begin position="34"/>
        <end position="123"/>
    </location>
</feature>
<dbReference type="Gene3D" id="3.40.50.300">
    <property type="entry name" value="P-loop containing nucleotide triphosphate hydrolases"/>
    <property type="match status" value="1"/>
</dbReference>
<dbReference type="InterPro" id="IPR027417">
    <property type="entry name" value="P-loop_NTPase"/>
</dbReference>
<feature type="compositionally biased region" description="Basic residues" evidence="1">
    <location>
        <begin position="564"/>
        <end position="575"/>
    </location>
</feature>
<dbReference type="AlphaFoldDB" id="A0A3D9BRY7"/>
<feature type="compositionally biased region" description="Polar residues" evidence="1">
    <location>
        <begin position="576"/>
        <end position="591"/>
    </location>
</feature>
<evidence type="ECO:0008006" key="6">
    <source>
        <dbReference type="Google" id="ProtNLM"/>
    </source>
</evidence>
<evidence type="ECO:0000259" key="3">
    <source>
        <dbReference type="Pfam" id="PF13086"/>
    </source>
</evidence>
<accession>A0A3D9BRY7</accession>